<gene>
    <name evidence="1" type="ORF">T02_1660</name>
</gene>
<dbReference type="Proteomes" id="UP000054721">
    <property type="component" value="Unassembled WGS sequence"/>
</dbReference>
<organism evidence="1 2">
    <name type="scientific">Trichinella nativa</name>
    <dbReference type="NCBI Taxonomy" id="6335"/>
    <lineage>
        <taxon>Eukaryota</taxon>
        <taxon>Metazoa</taxon>
        <taxon>Ecdysozoa</taxon>
        <taxon>Nematoda</taxon>
        <taxon>Enoplea</taxon>
        <taxon>Dorylaimia</taxon>
        <taxon>Trichinellida</taxon>
        <taxon>Trichinellidae</taxon>
        <taxon>Trichinella</taxon>
    </lineage>
</organism>
<protein>
    <recommendedName>
        <fullName evidence="3">MULE transposase domain-containing protein</fullName>
    </recommendedName>
</protein>
<dbReference type="EMBL" id="JYDW01000236">
    <property type="protein sequence ID" value="KRZ51158.1"/>
    <property type="molecule type" value="Genomic_DNA"/>
</dbReference>
<proteinExistence type="predicted"/>
<dbReference type="STRING" id="6335.A0A0V1KVM7"/>
<keyword evidence="2" id="KW-1185">Reference proteome</keyword>
<evidence type="ECO:0000313" key="1">
    <source>
        <dbReference type="EMBL" id="KRZ51158.1"/>
    </source>
</evidence>
<dbReference type="OrthoDB" id="6125533at2759"/>
<dbReference type="AlphaFoldDB" id="A0A0V1KVM7"/>
<reference evidence="1 2" key="1">
    <citation type="submission" date="2015-05" db="EMBL/GenBank/DDBJ databases">
        <title>Evolution of Trichinella species and genotypes.</title>
        <authorList>
            <person name="Korhonen P.K."/>
            <person name="Edoardo P."/>
            <person name="Giuseppe L.R."/>
            <person name="Gasser R.B."/>
        </authorList>
    </citation>
    <scope>NUCLEOTIDE SEQUENCE [LARGE SCALE GENOMIC DNA]</scope>
    <source>
        <strain evidence="1">ISS10</strain>
    </source>
</reference>
<sequence>MVCPQFRSQGLAERKQQHCLTQGHRSNRCRLKQRGWRTHCLLTATVLNRQKNSTSQMHHLEGKHGLNSQGNQGHAMHPDLARRVPTALIPAIQGYFPNARAVHRKSGELGLKTRYPQHEETRRKIRMLLATAFLPVPEVDTGFRLLEAGTTGNLSALFQYFRQEWMTDERLPLWNVYNVNIRTNNHLEGWHNRLNRKAGKSHNGFYELLELLIAEQGVMDTLIQQVLSGNATVGDLRRVNRVYAQKQRRVAQYTGECTNGRRTLEQFLAALMYLTPEPI</sequence>
<accession>A0A0V1KVM7</accession>
<comment type="caution">
    <text evidence="1">The sequence shown here is derived from an EMBL/GenBank/DDBJ whole genome shotgun (WGS) entry which is preliminary data.</text>
</comment>
<evidence type="ECO:0000313" key="2">
    <source>
        <dbReference type="Proteomes" id="UP000054721"/>
    </source>
</evidence>
<evidence type="ECO:0008006" key="3">
    <source>
        <dbReference type="Google" id="ProtNLM"/>
    </source>
</evidence>
<name>A0A0V1KVM7_9BILA</name>